<protein>
    <recommendedName>
        <fullName evidence="3">TROVE domain-containing protein</fullName>
    </recommendedName>
</protein>
<name>A0A6C0ECS4_9ZZZZ</name>
<dbReference type="SUPFAM" id="SSF53300">
    <property type="entry name" value="vWA-like"/>
    <property type="match status" value="1"/>
</dbReference>
<reference evidence="2" key="1">
    <citation type="journal article" date="2020" name="Nature">
        <title>Giant virus diversity and host interactions through global metagenomics.</title>
        <authorList>
            <person name="Schulz F."/>
            <person name="Roux S."/>
            <person name="Paez-Espino D."/>
            <person name="Jungbluth S."/>
            <person name="Walsh D.A."/>
            <person name="Denef V.J."/>
            <person name="McMahon K.D."/>
            <person name="Konstantinidis K.T."/>
            <person name="Eloe-Fadrosh E.A."/>
            <person name="Kyrpides N.C."/>
            <person name="Woyke T."/>
        </authorList>
    </citation>
    <scope>NUCLEOTIDE SEQUENCE</scope>
    <source>
        <strain evidence="2">GVMAG-M-3300023179-27</strain>
    </source>
</reference>
<evidence type="ECO:0000256" key="1">
    <source>
        <dbReference type="SAM" id="Coils"/>
    </source>
</evidence>
<feature type="coiled-coil region" evidence="1">
    <location>
        <begin position="87"/>
        <end position="114"/>
    </location>
</feature>
<evidence type="ECO:0008006" key="3">
    <source>
        <dbReference type="Google" id="ProtNLM"/>
    </source>
</evidence>
<dbReference type="InterPro" id="IPR036465">
    <property type="entry name" value="vWFA_dom_sf"/>
</dbReference>
<dbReference type="Gene3D" id="3.40.50.410">
    <property type="entry name" value="von Willebrand factor, type A domain"/>
    <property type="match status" value="1"/>
</dbReference>
<keyword evidence="1" id="KW-0175">Coiled coil</keyword>
<accession>A0A6C0ECS4</accession>
<organism evidence="2">
    <name type="scientific">viral metagenome</name>
    <dbReference type="NCBI Taxonomy" id="1070528"/>
    <lineage>
        <taxon>unclassified sequences</taxon>
        <taxon>metagenomes</taxon>
        <taxon>organismal metagenomes</taxon>
    </lineage>
</organism>
<dbReference type="AlphaFoldDB" id="A0A6C0ECS4"/>
<dbReference type="EMBL" id="MN739783">
    <property type="protein sequence ID" value="QHT26280.1"/>
    <property type="molecule type" value="Genomic_DNA"/>
</dbReference>
<evidence type="ECO:0000313" key="2">
    <source>
        <dbReference type="EMBL" id="QHT26280.1"/>
    </source>
</evidence>
<proteinExistence type="predicted"/>
<sequence length="497" mass="57235">MDREMNFKAIFTSSNTRNDEHEAQQKFKKDEYFKTLYLLLDTGIEMTTTSLGKILACTLQLNDRVNALKLLTYGVYKLPEVLKACQILDSRRRLKQLNARLERFEKQNAQKSKVGIIKSQINVNQELNEGVQWSLTKSKINMIVTNWVKKIPADKLEFYALSYGMTYWKQLIDLLHTKPSDFSLDWFQDFVFGKPAPESSIVYAMKSLTQTNYKEYIYKYAPDYSFLRTIPFIKLDDEMKIVVASYTPVERVIWYLEEFQCENVFKSLTSCFRNPETIKNISYGVLMSKIFYLKGLNSYAATELCNEMIKYAQIKLESYEVTLEQPIVVLGDGSGSMEVAIKTSGIIMSVLTALCKCDLRIFRDNDEFIKTPPKTVNDVILFSKACKACGSTSPAASLFPYLLNKQVVKTFIIVTDEEENTNCNGMDFIGIFKKYTKEVYAANLIFVSFLEKGVKGQMYTKFQTQMPDYMEKVKQIIFGRRDPDLSKLDDLIANIVA</sequence>